<dbReference type="RefSeq" id="WP_184919172.1">
    <property type="nucleotide sequence ID" value="NZ_JACHMO010000001.1"/>
</dbReference>
<dbReference type="EMBL" id="JACHMO010000001">
    <property type="protein sequence ID" value="MBB5802461.1"/>
    <property type="molecule type" value="Genomic_DNA"/>
</dbReference>
<dbReference type="Proteomes" id="UP000552097">
    <property type="component" value="Unassembled WGS sequence"/>
</dbReference>
<dbReference type="SUPFAM" id="SSF55961">
    <property type="entry name" value="Bet v1-like"/>
    <property type="match status" value="1"/>
</dbReference>
<organism evidence="3 4">
    <name type="scientific">Saccharothrix ecbatanensis</name>
    <dbReference type="NCBI Taxonomy" id="1105145"/>
    <lineage>
        <taxon>Bacteria</taxon>
        <taxon>Bacillati</taxon>
        <taxon>Actinomycetota</taxon>
        <taxon>Actinomycetes</taxon>
        <taxon>Pseudonocardiales</taxon>
        <taxon>Pseudonocardiaceae</taxon>
        <taxon>Saccharothrix</taxon>
    </lineage>
</organism>
<sequence>MSNPEFRYVIHIEATPERVWQGLTEADLTRLYWGVGLKSDWAAGSVVHWQDDRDPEGRFVDLGMRVLAAEPGRLLSYTWHPYQPEDRVEFGWTEEEFAAASEEESAVAFELERIGSSVKLTLTHSGFTDPGSRMLLSVTDGWPSVLSRLKTVLETGTAPGGTHREWYRAANY</sequence>
<protein>
    <submittedName>
        <fullName evidence="3">Uncharacterized protein YndB with AHSA1/START domain</fullName>
    </submittedName>
</protein>
<evidence type="ECO:0000256" key="1">
    <source>
        <dbReference type="ARBA" id="ARBA00006817"/>
    </source>
</evidence>
<keyword evidence="4" id="KW-1185">Reference proteome</keyword>
<proteinExistence type="inferred from homology"/>
<evidence type="ECO:0000313" key="3">
    <source>
        <dbReference type="EMBL" id="MBB5802461.1"/>
    </source>
</evidence>
<dbReference type="InterPro" id="IPR013538">
    <property type="entry name" value="ASHA1/2-like_C"/>
</dbReference>
<comment type="similarity">
    <text evidence="1">Belongs to the AHA1 family.</text>
</comment>
<dbReference type="Pfam" id="PF08327">
    <property type="entry name" value="AHSA1"/>
    <property type="match status" value="1"/>
</dbReference>
<dbReference type="Gene3D" id="3.30.530.20">
    <property type="match status" value="1"/>
</dbReference>
<dbReference type="InterPro" id="IPR023393">
    <property type="entry name" value="START-like_dom_sf"/>
</dbReference>
<feature type="domain" description="Activator of Hsp90 ATPase homologue 1/2-like C-terminal" evidence="2">
    <location>
        <begin position="14"/>
        <end position="154"/>
    </location>
</feature>
<comment type="caution">
    <text evidence="3">The sequence shown here is derived from an EMBL/GenBank/DDBJ whole genome shotgun (WGS) entry which is preliminary data.</text>
</comment>
<evidence type="ECO:0000259" key="2">
    <source>
        <dbReference type="Pfam" id="PF08327"/>
    </source>
</evidence>
<gene>
    <name evidence="3" type="ORF">F4560_002229</name>
</gene>
<name>A0A7W9HIA3_9PSEU</name>
<evidence type="ECO:0000313" key="4">
    <source>
        <dbReference type="Proteomes" id="UP000552097"/>
    </source>
</evidence>
<reference evidence="3 4" key="1">
    <citation type="submission" date="2020-08" db="EMBL/GenBank/DDBJ databases">
        <title>Sequencing the genomes of 1000 actinobacteria strains.</title>
        <authorList>
            <person name="Klenk H.-P."/>
        </authorList>
    </citation>
    <scope>NUCLEOTIDE SEQUENCE [LARGE SCALE GENOMIC DNA]</scope>
    <source>
        <strain evidence="3 4">DSM 45486</strain>
    </source>
</reference>
<accession>A0A7W9HIA3</accession>
<dbReference type="AlphaFoldDB" id="A0A7W9HIA3"/>